<protein>
    <submittedName>
        <fullName evidence="1">Uncharacterized protein</fullName>
    </submittedName>
</protein>
<proteinExistence type="predicted"/>
<dbReference type="EMBL" id="CM047739">
    <property type="protein sequence ID" value="KAJ0042819.1"/>
    <property type="molecule type" value="Genomic_DNA"/>
</dbReference>
<keyword evidence="2" id="KW-1185">Reference proteome</keyword>
<dbReference type="Proteomes" id="UP001163603">
    <property type="component" value="Chromosome 4"/>
</dbReference>
<evidence type="ECO:0000313" key="1">
    <source>
        <dbReference type="EMBL" id="KAJ0042819.1"/>
    </source>
</evidence>
<organism evidence="1 2">
    <name type="scientific">Pistacia integerrima</name>
    <dbReference type="NCBI Taxonomy" id="434235"/>
    <lineage>
        <taxon>Eukaryota</taxon>
        <taxon>Viridiplantae</taxon>
        <taxon>Streptophyta</taxon>
        <taxon>Embryophyta</taxon>
        <taxon>Tracheophyta</taxon>
        <taxon>Spermatophyta</taxon>
        <taxon>Magnoliopsida</taxon>
        <taxon>eudicotyledons</taxon>
        <taxon>Gunneridae</taxon>
        <taxon>Pentapetalae</taxon>
        <taxon>rosids</taxon>
        <taxon>malvids</taxon>
        <taxon>Sapindales</taxon>
        <taxon>Anacardiaceae</taxon>
        <taxon>Pistacia</taxon>
    </lineage>
</organism>
<accession>A0ACC0YVQ0</accession>
<comment type="caution">
    <text evidence="1">The sequence shown here is derived from an EMBL/GenBank/DDBJ whole genome shotgun (WGS) entry which is preliminary data.</text>
</comment>
<gene>
    <name evidence="1" type="ORF">Pint_18875</name>
</gene>
<sequence length="373" mass="41841">MANTDAKFILTISAIVLKGHWAKLLKPNIVSFLSSATIHQNAQHLLEKIAHRDFLSTPSVLNALVKVHDDPAGNSHVLSWLTDKVWKVYKKMVRLGVVANIHVYNVLLHACCKSGDMGSAMKVKNKMLEAGLKLDQYTYKALIHGFCKVQEMDSAKELLFGMLDAGFAPSYCTYCWLVDGYCKKCNDEAVIKLLDEFVGRGVCVDISVYRALIRRFCKIEKVDCAQRVFSLMQENDISGDSVIYTSLAYAYWRAGKANATLDMLEEMYKRRACIASFVAIGHSMHGLEPADDGMFLLEFFLCQKSSYMQILCQRRSTENVTIYYKALIHGFCKVQEVDSAKELLFGLLVPVFPVIGLIHGLLMVAATNAIKKH</sequence>
<name>A0ACC0YVQ0_9ROSI</name>
<reference evidence="2" key="1">
    <citation type="journal article" date="2023" name="G3 (Bethesda)">
        <title>Genome assembly and association tests identify interacting loci associated with vigor, precocity, and sex in interspecific pistachio rootstocks.</title>
        <authorList>
            <person name="Palmer W."/>
            <person name="Jacygrad E."/>
            <person name="Sagayaradj S."/>
            <person name="Cavanaugh K."/>
            <person name="Han R."/>
            <person name="Bertier L."/>
            <person name="Beede B."/>
            <person name="Kafkas S."/>
            <person name="Golino D."/>
            <person name="Preece J."/>
            <person name="Michelmore R."/>
        </authorList>
    </citation>
    <scope>NUCLEOTIDE SEQUENCE [LARGE SCALE GENOMIC DNA]</scope>
</reference>
<evidence type="ECO:0000313" key="2">
    <source>
        <dbReference type="Proteomes" id="UP001163603"/>
    </source>
</evidence>